<dbReference type="GO" id="GO:0030313">
    <property type="term" value="C:cell envelope"/>
    <property type="evidence" value="ECO:0007669"/>
    <property type="project" value="UniProtKB-SubCell"/>
</dbReference>
<evidence type="ECO:0000256" key="2">
    <source>
        <dbReference type="ARBA" id="ARBA00010333"/>
    </source>
</evidence>
<evidence type="ECO:0000256" key="4">
    <source>
        <dbReference type="RuleBase" id="RU003744"/>
    </source>
</evidence>
<evidence type="ECO:0000256" key="1">
    <source>
        <dbReference type="ARBA" id="ARBA00004196"/>
    </source>
</evidence>
<dbReference type="PANTHER" id="PTHR35936">
    <property type="entry name" value="MEMBRANE-BOUND LYTIC MUREIN TRANSGLYCOSYLASE F"/>
    <property type="match status" value="1"/>
</dbReference>
<accession>A0A1I3ZJQ9</accession>
<reference evidence="6 7" key="1">
    <citation type="submission" date="2016-10" db="EMBL/GenBank/DDBJ databases">
        <authorList>
            <person name="de Groot N.N."/>
        </authorList>
    </citation>
    <scope>NUCLEOTIDE SEQUENCE [LARGE SCALE GENOMIC DNA]</scope>
    <source>
        <strain evidence="6 7">NE2</strain>
    </source>
</reference>
<protein>
    <submittedName>
        <fullName evidence="6">Polar amino acid transport system substrate-binding protein</fullName>
    </submittedName>
</protein>
<dbReference type="PANTHER" id="PTHR35936:SF17">
    <property type="entry name" value="ARGININE-BINDING EXTRACELLULAR PROTEIN ARTP"/>
    <property type="match status" value="1"/>
</dbReference>
<dbReference type="InterPro" id="IPR018313">
    <property type="entry name" value="SBP_3_CS"/>
</dbReference>
<dbReference type="SUPFAM" id="SSF53850">
    <property type="entry name" value="Periplasmic binding protein-like II"/>
    <property type="match status" value="1"/>
</dbReference>
<gene>
    <name evidence="6" type="ORF">SAMN05444581_10812</name>
</gene>
<evidence type="ECO:0000256" key="3">
    <source>
        <dbReference type="ARBA" id="ARBA00022729"/>
    </source>
</evidence>
<sequence length="287" mass="31633">MRPSPLDRPWREILFASVSRPLVDSARRLILGAAFVLASSIAASSVNAEETAPKVWTEVTIASEGSRPPYNYFDNNELAGFEIDLGRELCSRMKVSCRFVAQDWDGLIPGLLAHQYDAIMAAMEITDAAREKIAFTKPYVRMPSAFMASRDNVPADVSPAGLAGKRLGVESGGPHQAFLEDLYKQSEIHAYATLEEAVLDLAESRLDAVIGDKDALDEFIRTRHEAQNCVFVSDVPRDPVYFGDGDGVGLRKSDVALKAMFEKALDSVMEDGTFAKIRAKYFNFDIN</sequence>
<organism evidence="6 7">
    <name type="scientific">Methylocapsa palsarum</name>
    <dbReference type="NCBI Taxonomy" id="1612308"/>
    <lineage>
        <taxon>Bacteria</taxon>
        <taxon>Pseudomonadati</taxon>
        <taxon>Pseudomonadota</taxon>
        <taxon>Alphaproteobacteria</taxon>
        <taxon>Hyphomicrobiales</taxon>
        <taxon>Beijerinckiaceae</taxon>
        <taxon>Methylocapsa</taxon>
    </lineage>
</organism>
<feature type="domain" description="Solute-binding protein family 3/N-terminal" evidence="5">
    <location>
        <begin position="58"/>
        <end position="285"/>
    </location>
</feature>
<dbReference type="RefSeq" id="WP_091682204.1">
    <property type="nucleotide sequence ID" value="NZ_FOSN01000008.1"/>
</dbReference>
<dbReference type="EMBL" id="FOSN01000008">
    <property type="protein sequence ID" value="SFK43931.1"/>
    <property type="molecule type" value="Genomic_DNA"/>
</dbReference>
<dbReference type="CDD" id="cd01001">
    <property type="entry name" value="PBP2_HisJ_LAO_like"/>
    <property type="match status" value="1"/>
</dbReference>
<evidence type="ECO:0000313" key="7">
    <source>
        <dbReference type="Proteomes" id="UP000198755"/>
    </source>
</evidence>
<keyword evidence="3" id="KW-0732">Signal</keyword>
<name>A0A1I3ZJQ9_9HYPH</name>
<dbReference type="OrthoDB" id="9807134at2"/>
<dbReference type="InterPro" id="IPR001638">
    <property type="entry name" value="Solute-binding_3/MltF_N"/>
</dbReference>
<dbReference type="Pfam" id="PF00497">
    <property type="entry name" value="SBP_bac_3"/>
    <property type="match status" value="1"/>
</dbReference>
<dbReference type="STRING" id="1612308.SAMN05444581_10812"/>
<evidence type="ECO:0000259" key="5">
    <source>
        <dbReference type="SMART" id="SM00062"/>
    </source>
</evidence>
<dbReference type="Proteomes" id="UP000198755">
    <property type="component" value="Unassembled WGS sequence"/>
</dbReference>
<proteinExistence type="inferred from homology"/>
<keyword evidence="7" id="KW-1185">Reference proteome</keyword>
<comment type="subcellular location">
    <subcellularLocation>
        <location evidence="1">Cell envelope</location>
    </subcellularLocation>
</comment>
<dbReference type="SMART" id="SM00062">
    <property type="entry name" value="PBPb"/>
    <property type="match status" value="1"/>
</dbReference>
<dbReference type="PROSITE" id="PS01039">
    <property type="entry name" value="SBP_BACTERIAL_3"/>
    <property type="match status" value="1"/>
</dbReference>
<evidence type="ECO:0000313" key="6">
    <source>
        <dbReference type="EMBL" id="SFK43931.1"/>
    </source>
</evidence>
<dbReference type="Gene3D" id="3.40.190.10">
    <property type="entry name" value="Periplasmic binding protein-like II"/>
    <property type="match status" value="2"/>
</dbReference>
<dbReference type="AlphaFoldDB" id="A0A1I3ZJQ9"/>
<comment type="similarity">
    <text evidence="2 4">Belongs to the bacterial solute-binding protein 3 family.</text>
</comment>